<dbReference type="Pfam" id="PF25917">
    <property type="entry name" value="BSH_RND"/>
    <property type="match status" value="1"/>
</dbReference>
<organism evidence="8 9">
    <name type="scientific">Oceanospirillum linum</name>
    <dbReference type="NCBI Taxonomy" id="966"/>
    <lineage>
        <taxon>Bacteria</taxon>
        <taxon>Pseudomonadati</taxon>
        <taxon>Pseudomonadota</taxon>
        <taxon>Gammaproteobacteria</taxon>
        <taxon>Oceanospirillales</taxon>
        <taxon>Oceanospirillaceae</taxon>
        <taxon>Oceanospirillum</taxon>
    </lineage>
</organism>
<evidence type="ECO:0000313" key="9">
    <source>
        <dbReference type="Proteomes" id="UP000190064"/>
    </source>
</evidence>
<evidence type="ECO:0000256" key="4">
    <source>
        <dbReference type="SAM" id="SignalP"/>
    </source>
</evidence>
<dbReference type="STRING" id="966.BTA35_0208850"/>
<keyword evidence="3" id="KW-0813">Transport</keyword>
<evidence type="ECO:0000256" key="1">
    <source>
        <dbReference type="ARBA" id="ARBA00004196"/>
    </source>
</evidence>
<comment type="caution">
    <text evidence="8">The sequence shown here is derived from an EMBL/GenBank/DDBJ whole genome shotgun (WGS) entry which is preliminary data.</text>
</comment>
<comment type="subcellular location">
    <subcellularLocation>
        <location evidence="1">Cell envelope</location>
    </subcellularLocation>
</comment>
<dbReference type="GO" id="GO:0015562">
    <property type="term" value="F:efflux transmembrane transporter activity"/>
    <property type="evidence" value="ECO:0007669"/>
    <property type="project" value="TreeGrafter"/>
</dbReference>
<evidence type="ECO:0000256" key="2">
    <source>
        <dbReference type="ARBA" id="ARBA00009477"/>
    </source>
</evidence>
<evidence type="ECO:0000256" key="3">
    <source>
        <dbReference type="ARBA" id="ARBA00022448"/>
    </source>
</evidence>
<dbReference type="Gene3D" id="2.40.30.170">
    <property type="match status" value="1"/>
</dbReference>
<dbReference type="InterPro" id="IPR058627">
    <property type="entry name" value="MdtA-like_C"/>
</dbReference>
<dbReference type="RefSeq" id="WP_160054960.1">
    <property type="nucleotide sequence ID" value="NZ_FXTS01000003.1"/>
</dbReference>
<name>A0A1T1HB82_OCELI</name>
<dbReference type="GO" id="GO:1990281">
    <property type="term" value="C:efflux pump complex"/>
    <property type="evidence" value="ECO:0007669"/>
    <property type="project" value="TreeGrafter"/>
</dbReference>
<dbReference type="InterPro" id="IPR058792">
    <property type="entry name" value="Beta-barrel_RND_2"/>
</dbReference>
<dbReference type="FunFam" id="2.40.30.170:FF:000010">
    <property type="entry name" value="Efflux RND transporter periplasmic adaptor subunit"/>
    <property type="match status" value="1"/>
</dbReference>
<protein>
    <submittedName>
        <fullName evidence="8">Uncharacterized protein</fullName>
    </submittedName>
</protein>
<dbReference type="SUPFAM" id="SSF111369">
    <property type="entry name" value="HlyD-like secretion proteins"/>
    <property type="match status" value="1"/>
</dbReference>
<evidence type="ECO:0000259" key="5">
    <source>
        <dbReference type="Pfam" id="PF25917"/>
    </source>
</evidence>
<keyword evidence="4" id="KW-0732">Signal</keyword>
<feature type="domain" description="Multidrug resistance protein MdtA-like barrel-sandwich hybrid" evidence="5">
    <location>
        <begin position="63"/>
        <end position="188"/>
    </location>
</feature>
<gene>
    <name evidence="8" type="ORF">BTA35_0208850</name>
</gene>
<feature type="domain" description="Multidrug resistance protein MdtA-like C-terminal permuted SH3" evidence="7">
    <location>
        <begin position="286"/>
        <end position="331"/>
    </location>
</feature>
<evidence type="ECO:0000313" key="8">
    <source>
        <dbReference type="EMBL" id="OOV87101.1"/>
    </source>
</evidence>
<evidence type="ECO:0000259" key="6">
    <source>
        <dbReference type="Pfam" id="PF25954"/>
    </source>
</evidence>
<dbReference type="InterPro" id="IPR058625">
    <property type="entry name" value="MdtA-like_BSH"/>
</dbReference>
<keyword evidence="9" id="KW-1185">Reference proteome</keyword>
<reference evidence="8" key="1">
    <citation type="submission" date="2017-02" db="EMBL/GenBank/DDBJ databases">
        <title>Draft Genome Sequence of the Salt Water Bacterium Oceanospirillum linum ATCC 11336.</title>
        <authorList>
            <person name="Trachtenberg A.M."/>
            <person name="Carney J.G."/>
            <person name="Linnane J.D."/>
            <person name="Rheaume B.A."/>
            <person name="Pitts N.L."/>
            <person name="Mykles D.L."/>
            <person name="Maclea K.S."/>
        </authorList>
    </citation>
    <scope>NUCLEOTIDE SEQUENCE [LARGE SCALE GENOMIC DNA]</scope>
    <source>
        <strain evidence="8">ATCC 11336</strain>
    </source>
</reference>
<feature type="chain" id="PRO_5010561368" evidence="4">
    <location>
        <begin position="31"/>
        <end position="357"/>
    </location>
</feature>
<dbReference type="Pfam" id="PF25954">
    <property type="entry name" value="Beta-barrel_RND_2"/>
    <property type="match status" value="1"/>
</dbReference>
<proteinExistence type="inferred from homology"/>
<dbReference type="EMBL" id="MTSD02000003">
    <property type="protein sequence ID" value="OOV87101.1"/>
    <property type="molecule type" value="Genomic_DNA"/>
</dbReference>
<dbReference type="PANTHER" id="PTHR30469:SF11">
    <property type="entry name" value="BLL4320 PROTEIN"/>
    <property type="match status" value="1"/>
</dbReference>
<sequence>MKHSLSRTLTFGALLPFISALTFSAIKANAAEMPPMPVEAQVVQAETLERTVEVVGSLSADESVVISPEVAGRVAKILFREGQMVKAGMPLIKLDDSIPSAELKQAEASRGLSEVEYKRANQLVSSNAGSVNTRDSALAKLRIDQAGVALAKERLGKMTLNAPFDGLVGLREVSVGEYVTPGQSLVSLVSVNPLRIEFRVPEVYLTGLAVGQSVAVSIDAIPGEQFKGTVFAVSPEVDVNGRSVKVVASLPNDSGKLRPGLFARVNLNLETIEDALLLQEEALVPQGNVQLVYVLEEGKVAIRPVVTGIRERGRVQVLQGVKAGDIVVTAGQMKLRPGAAAMPVNLQSAKPQAEQSQ</sequence>
<dbReference type="Proteomes" id="UP000190064">
    <property type="component" value="Unassembled WGS sequence"/>
</dbReference>
<dbReference type="Gene3D" id="2.40.420.20">
    <property type="match status" value="1"/>
</dbReference>
<dbReference type="NCBIfam" id="TIGR01730">
    <property type="entry name" value="RND_mfp"/>
    <property type="match status" value="1"/>
</dbReference>
<dbReference type="AlphaFoldDB" id="A0A1T1HB82"/>
<evidence type="ECO:0000259" key="7">
    <source>
        <dbReference type="Pfam" id="PF25967"/>
    </source>
</evidence>
<feature type="signal peptide" evidence="4">
    <location>
        <begin position="1"/>
        <end position="30"/>
    </location>
</feature>
<feature type="domain" description="CusB-like beta-barrel" evidence="6">
    <location>
        <begin position="196"/>
        <end position="268"/>
    </location>
</feature>
<dbReference type="InterPro" id="IPR006143">
    <property type="entry name" value="RND_pump_MFP"/>
</dbReference>
<comment type="similarity">
    <text evidence="2">Belongs to the membrane fusion protein (MFP) (TC 8.A.1) family.</text>
</comment>
<dbReference type="Gene3D" id="1.10.287.470">
    <property type="entry name" value="Helix hairpin bin"/>
    <property type="match status" value="1"/>
</dbReference>
<dbReference type="PANTHER" id="PTHR30469">
    <property type="entry name" value="MULTIDRUG RESISTANCE PROTEIN MDTA"/>
    <property type="match status" value="1"/>
</dbReference>
<dbReference type="Gene3D" id="2.40.50.100">
    <property type="match status" value="1"/>
</dbReference>
<dbReference type="Pfam" id="PF25967">
    <property type="entry name" value="RND-MFP_C"/>
    <property type="match status" value="1"/>
</dbReference>
<accession>A0A1T1HB82</accession>